<dbReference type="InterPro" id="IPR051128">
    <property type="entry name" value="EgtD_Methyltrsf_superfamily"/>
</dbReference>
<dbReference type="EMBL" id="CABO01000019">
    <property type="protein sequence ID" value="CBI01585.1"/>
    <property type="molecule type" value="Genomic_DNA"/>
</dbReference>
<dbReference type="NCBIfam" id="TIGR03438">
    <property type="entry name" value="egtD_ergothio"/>
    <property type="match status" value="1"/>
</dbReference>
<dbReference type="PANTHER" id="PTHR43397">
    <property type="entry name" value="ERGOTHIONEINE BIOSYNTHESIS PROTEIN 1"/>
    <property type="match status" value="1"/>
</dbReference>
<proteinExistence type="predicted"/>
<feature type="domain" description="Histidine-specific methyltransferase SAM-dependent" evidence="3">
    <location>
        <begin position="23"/>
        <end position="326"/>
    </location>
</feature>
<dbReference type="PANTHER" id="PTHR43397:SF1">
    <property type="entry name" value="ERGOTHIONEINE BIOSYNTHESIS PROTEIN 1"/>
    <property type="match status" value="1"/>
</dbReference>
<gene>
    <name evidence="4" type="ORF">CARN4_1906</name>
</gene>
<name>E6Q325_9ZZZZ</name>
<protein>
    <recommendedName>
        <fullName evidence="3">Histidine-specific methyltransferase SAM-dependent domain-containing protein</fullName>
    </recommendedName>
</protein>
<dbReference type="SUPFAM" id="SSF53335">
    <property type="entry name" value="S-adenosyl-L-methionine-dependent methyltransferases"/>
    <property type="match status" value="1"/>
</dbReference>
<dbReference type="GO" id="GO:0032259">
    <property type="term" value="P:methylation"/>
    <property type="evidence" value="ECO:0007669"/>
    <property type="project" value="UniProtKB-KW"/>
</dbReference>
<dbReference type="InterPro" id="IPR017804">
    <property type="entry name" value="MeTrfase_EgtD-like"/>
</dbReference>
<organism evidence="4">
    <name type="scientific">mine drainage metagenome</name>
    <dbReference type="NCBI Taxonomy" id="410659"/>
    <lineage>
        <taxon>unclassified sequences</taxon>
        <taxon>metagenomes</taxon>
        <taxon>ecological metagenomes</taxon>
    </lineage>
</organism>
<dbReference type="GO" id="GO:0008168">
    <property type="term" value="F:methyltransferase activity"/>
    <property type="evidence" value="ECO:0007669"/>
    <property type="project" value="UniProtKB-KW"/>
</dbReference>
<dbReference type="InterPro" id="IPR029063">
    <property type="entry name" value="SAM-dependent_MTases_sf"/>
</dbReference>
<keyword evidence="2" id="KW-0808">Transferase</keyword>
<keyword evidence="1" id="KW-0489">Methyltransferase</keyword>
<dbReference type="Pfam" id="PF10017">
    <property type="entry name" value="Methyltransf_33"/>
    <property type="match status" value="1"/>
</dbReference>
<dbReference type="PIRSF" id="PIRSF018005">
    <property type="entry name" value="UCP018005"/>
    <property type="match status" value="1"/>
</dbReference>
<evidence type="ECO:0000256" key="2">
    <source>
        <dbReference type="ARBA" id="ARBA00022679"/>
    </source>
</evidence>
<dbReference type="InterPro" id="IPR035094">
    <property type="entry name" value="EgtD"/>
</dbReference>
<dbReference type="AlphaFoldDB" id="E6Q325"/>
<dbReference type="Gene3D" id="3.40.50.150">
    <property type="entry name" value="Vaccinia Virus protein VP39"/>
    <property type="match status" value="1"/>
</dbReference>
<evidence type="ECO:0000259" key="3">
    <source>
        <dbReference type="Pfam" id="PF10017"/>
    </source>
</evidence>
<dbReference type="InterPro" id="IPR019257">
    <property type="entry name" value="MeTrfase_dom"/>
</dbReference>
<sequence length="333" mass="37059">MNVADFWDRYRERIWETHIAEDFERDVLAGLSAVQKTIPSKYLYDALGSALFEAIVLLPEYDLPRRESALLERYAREIVERPQGRLRLLELGSGSSQKTRTLIEAAIERYGSVEYTAVDISLDAVRGAAVQLLDRYPEVTVRALVGDYFQVLGEVAPEPPTLALFLGSNLGNYPGERGVAFLRAVRGALAPSDMLLLGVDLRKDRTLMERAYNDDIGVTAAFSKNVLARVNRDLGAEFDIGNFKHSSVFDDRTGSVESYLVAIRAASYSLGGARKAVRFAAGERIHIESSHKFTRDELRVLADACGFVEREVFTDEDAAFALVLLERSEIATK</sequence>
<comment type="caution">
    <text evidence="4">The sequence shown here is derived from an EMBL/GenBank/DDBJ whole genome shotgun (WGS) entry which is preliminary data.</text>
</comment>
<evidence type="ECO:0000256" key="1">
    <source>
        <dbReference type="ARBA" id="ARBA00022603"/>
    </source>
</evidence>
<accession>E6Q325</accession>
<reference evidence="4" key="1">
    <citation type="submission" date="2009-10" db="EMBL/GenBank/DDBJ databases">
        <title>Diversity of trophic interactions inside an arsenic-rich microbial ecosystem.</title>
        <authorList>
            <person name="Bertin P.N."/>
            <person name="Heinrich-Salmeron A."/>
            <person name="Pelletier E."/>
            <person name="Goulhen-Chollet F."/>
            <person name="Arsene-Ploetze F."/>
            <person name="Gallien S."/>
            <person name="Calteau A."/>
            <person name="Vallenet D."/>
            <person name="Casiot C."/>
            <person name="Chane-Woon-Ming B."/>
            <person name="Giloteaux L."/>
            <person name="Barakat M."/>
            <person name="Bonnefoy V."/>
            <person name="Bruneel O."/>
            <person name="Chandler M."/>
            <person name="Cleiss J."/>
            <person name="Duran R."/>
            <person name="Elbaz-Poulichet F."/>
            <person name="Fonknechten N."/>
            <person name="Lauga B."/>
            <person name="Mornico D."/>
            <person name="Ortet P."/>
            <person name="Schaeffer C."/>
            <person name="Siguier P."/>
            <person name="Alexander Thil Smith A."/>
            <person name="Van Dorsselaer A."/>
            <person name="Weissenbach J."/>
            <person name="Medigue C."/>
            <person name="Le Paslier D."/>
        </authorList>
    </citation>
    <scope>NUCLEOTIDE SEQUENCE</scope>
</reference>
<evidence type="ECO:0000313" key="4">
    <source>
        <dbReference type="EMBL" id="CBI01585.1"/>
    </source>
</evidence>